<name>A0ABY4DYF7_9NEIS</name>
<feature type="transmembrane region" description="Helical" evidence="7">
    <location>
        <begin position="6"/>
        <end position="22"/>
    </location>
</feature>
<dbReference type="PANTHER" id="PTHR36838:SF1">
    <property type="entry name" value="SLR1864 PROTEIN"/>
    <property type="match status" value="1"/>
</dbReference>
<feature type="transmembrane region" description="Helical" evidence="7">
    <location>
        <begin position="65"/>
        <end position="84"/>
    </location>
</feature>
<reference evidence="8 9" key="1">
    <citation type="journal article" date="2022" name="Res Sq">
        <title>Evolution of multicellular longitudinally dividing oral cavity symbionts (Neisseriaceae).</title>
        <authorList>
            <person name="Nyongesa S."/>
            <person name="Weber P."/>
            <person name="Bernet E."/>
            <person name="Pullido F."/>
            <person name="Nieckarz M."/>
            <person name="Delaby M."/>
            <person name="Nieves C."/>
            <person name="Viehboeck T."/>
            <person name="Krause N."/>
            <person name="Rivera-Millot A."/>
            <person name="Nakamura A."/>
            <person name="Vischer N."/>
            <person name="VanNieuwenhze M."/>
            <person name="Brun Y."/>
            <person name="Cava F."/>
            <person name="Bulgheresi S."/>
            <person name="Veyrier F."/>
        </authorList>
    </citation>
    <scope>NUCLEOTIDE SEQUENCE [LARGE SCALE GENOMIC DNA]</scope>
    <source>
        <strain evidence="8 9">SN4</strain>
    </source>
</reference>
<evidence type="ECO:0000256" key="4">
    <source>
        <dbReference type="ARBA" id="ARBA00022692"/>
    </source>
</evidence>
<evidence type="ECO:0000256" key="6">
    <source>
        <dbReference type="ARBA" id="ARBA00023136"/>
    </source>
</evidence>
<keyword evidence="5 7" id="KW-1133">Transmembrane helix</keyword>
<protein>
    <submittedName>
        <fullName evidence="8">AEC family transporter</fullName>
    </submittedName>
</protein>
<feature type="transmembrane region" description="Helical" evidence="7">
    <location>
        <begin position="292"/>
        <end position="312"/>
    </location>
</feature>
<keyword evidence="2" id="KW-0813">Transport</keyword>
<feature type="transmembrane region" description="Helical" evidence="7">
    <location>
        <begin position="34"/>
        <end position="53"/>
    </location>
</feature>
<dbReference type="PANTHER" id="PTHR36838">
    <property type="entry name" value="AUXIN EFFLUX CARRIER FAMILY PROTEIN"/>
    <property type="match status" value="1"/>
</dbReference>
<evidence type="ECO:0000256" key="5">
    <source>
        <dbReference type="ARBA" id="ARBA00022989"/>
    </source>
</evidence>
<evidence type="ECO:0000256" key="3">
    <source>
        <dbReference type="ARBA" id="ARBA00022475"/>
    </source>
</evidence>
<keyword evidence="6 7" id="KW-0472">Membrane</keyword>
<dbReference type="Proteomes" id="UP000832011">
    <property type="component" value="Chromosome"/>
</dbReference>
<accession>A0ABY4DYF7</accession>
<comment type="subcellular location">
    <subcellularLocation>
        <location evidence="1">Membrane</location>
        <topology evidence="1">Multi-pass membrane protein</topology>
    </subcellularLocation>
</comment>
<sequence>MANILGITAPIFILIALGFASVRSELLSREHIRGMGIFVIKVALPALVINALMHKKLSEIWQAPYLLAYGGASLLACALGLYLYHRRFGEPLHHAAIMAMGASMSNTGFIGYGLLSMIIGNQAAVYFSMTLIIENLLMIPLILTIAELGRQQSQSTQTSLIRIVLNTFAHVARNPLIISLGVGLLLSGLQADLPQPFERVLAMLASCAAPLAIFVIGGNLVGTNIKAAGKHALIISALKLVFMPCIVFAILSLWPGVNEEMRFAGTLLASVSMATMFSLLGQQYGIGERSAAVLLITTLLMFCSVSTVLWYWSHYLHH</sequence>
<feature type="transmembrane region" description="Helical" evidence="7">
    <location>
        <begin position="96"/>
        <end position="119"/>
    </location>
</feature>
<dbReference type="InterPro" id="IPR004776">
    <property type="entry name" value="Mem_transp_PIN-like"/>
</dbReference>
<keyword evidence="4 7" id="KW-0812">Transmembrane</keyword>
<feature type="transmembrane region" description="Helical" evidence="7">
    <location>
        <begin position="233"/>
        <end position="255"/>
    </location>
</feature>
<feature type="transmembrane region" description="Helical" evidence="7">
    <location>
        <begin position="201"/>
        <end position="221"/>
    </location>
</feature>
<dbReference type="EMBL" id="CP091511">
    <property type="protein sequence ID" value="UOO88552.1"/>
    <property type="molecule type" value="Genomic_DNA"/>
</dbReference>
<feature type="transmembrane region" description="Helical" evidence="7">
    <location>
        <begin position="167"/>
        <end position="189"/>
    </location>
</feature>
<feature type="transmembrane region" description="Helical" evidence="7">
    <location>
        <begin position="125"/>
        <end position="146"/>
    </location>
</feature>
<evidence type="ECO:0000256" key="1">
    <source>
        <dbReference type="ARBA" id="ARBA00004141"/>
    </source>
</evidence>
<feature type="transmembrane region" description="Helical" evidence="7">
    <location>
        <begin position="261"/>
        <end position="280"/>
    </location>
</feature>
<keyword evidence="9" id="KW-1185">Reference proteome</keyword>
<proteinExistence type="predicted"/>
<dbReference type="RefSeq" id="WP_058357762.1">
    <property type="nucleotide sequence ID" value="NZ_CABKVG010000010.1"/>
</dbReference>
<evidence type="ECO:0000313" key="8">
    <source>
        <dbReference type="EMBL" id="UOO88552.1"/>
    </source>
</evidence>
<keyword evidence="3" id="KW-1003">Cell membrane</keyword>
<gene>
    <name evidence="8" type="ORF">LVJ82_13905</name>
</gene>
<evidence type="ECO:0000256" key="7">
    <source>
        <dbReference type="SAM" id="Phobius"/>
    </source>
</evidence>
<evidence type="ECO:0000256" key="2">
    <source>
        <dbReference type="ARBA" id="ARBA00022448"/>
    </source>
</evidence>
<dbReference type="Pfam" id="PF03547">
    <property type="entry name" value="Mem_trans"/>
    <property type="match status" value="1"/>
</dbReference>
<organism evidence="8 9">
    <name type="scientific">Vitreoscilla massiliensis</name>
    <dbReference type="NCBI Taxonomy" id="1689272"/>
    <lineage>
        <taxon>Bacteria</taxon>
        <taxon>Pseudomonadati</taxon>
        <taxon>Pseudomonadota</taxon>
        <taxon>Betaproteobacteria</taxon>
        <taxon>Neisseriales</taxon>
        <taxon>Neisseriaceae</taxon>
        <taxon>Vitreoscilla</taxon>
    </lineage>
</organism>
<evidence type="ECO:0000313" key="9">
    <source>
        <dbReference type="Proteomes" id="UP000832011"/>
    </source>
</evidence>